<proteinExistence type="predicted"/>
<feature type="coiled-coil region" evidence="1">
    <location>
        <begin position="127"/>
        <end position="230"/>
    </location>
</feature>
<protein>
    <submittedName>
        <fullName evidence="2">Uncharacterized protein</fullName>
    </submittedName>
</protein>
<dbReference type="KEGG" id="mphe:HGG69_02655"/>
<reference evidence="2 3" key="1">
    <citation type="submission" date="2020-04" db="EMBL/GenBank/DDBJ databases">
        <title>Novel Mycoplasma species detected in Phocoena phocoena (harbor porpoise) from the USA.</title>
        <authorList>
            <person name="Volokhov D.V."/>
        </authorList>
    </citation>
    <scope>NUCLEOTIDE SEQUENCE [LARGE SCALE GENOMIC DNA]</scope>
    <source>
        <strain evidence="2 3">Phocoena C-264-GEN</strain>
    </source>
</reference>
<accession>A0A858U3Z6</accession>
<sequence length="353" mass="39278">MLTLATLSAALTTNIALISTLQDDSCAILVKGDKNKTAEEFAAGVKNKTISPELVNVDNTDEFNYQVTDAIKQNDDSVIVTVIKTAKNNTDESVEYKIKIPADQFKTQQAKTLDQVIALGEANVTSIADDEAVIELIKAEMDKLNDADKQALQNVIDEAQAKVDAKKAQQAKNLDQVIALGEENVTSIADDEAAIEALKAEMNKLNDADKQALQNVIDEAQAKVDAKKNTELKASNSAQMNDNLTLVGNIYNPQNESNEEKRRQLFDLGRGIDLSIEETMYIQFNNDNDWVKNWLPSDKSYLNNLFESRNKLMKSTKEIEDFLANGETNYPDIDEYNRVGTRLNQEFEEAKTN</sequence>
<name>A0A858U3Z6_9MOLU</name>
<keyword evidence="3" id="KW-1185">Reference proteome</keyword>
<keyword evidence="1" id="KW-0175">Coiled coil</keyword>
<gene>
    <name evidence="2" type="ORF">HGG69_02655</name>
</gene>
<dbReference type="AlphaFoldDB" id="A0A858U3Z6"/>
<evidence type="ECO:0000313" key="2">
    <source>
        <dbReference type="EMBL" id="QJG67190.1"/>
    </source>
</evidence>
<evidence type="ECO:0000313" key="3">
    <source>
        <dbReference type="Proteomes" id="UP000501060"/>
    </source>
</evidence>
<evidence type="ECO:0000256" key="1">
    <source>
        <dbReference type="SAM" id="Coils"/>
    </source>
</evidence>
<dbReference type="RefSeq" id="WP_169605239.1">
    <property type="nucleotide sequence ID" value="NZ_CP051481.1"/>
</dbReference>
<dbReference type="EMBL" id="CP051481">
    <property type="protein sequence ID" value="QJG67190.1"/>
    <property type="molecule type" value="Genomic_DNA"/>
</dbReference>
<dbReference type="Proteomes" id="UP000501060">
    <property type="component" value="Chromosome"/>
</dbReference>
<organism evidence="2 3">
    <name type="scientific">Mycoplasma phocoenae</name>
    <dbReference type="NCBI Taxonomy" id="754517"/>
    <lineage>
        <taxon>Bacteria</taxon>
        <taxon>Bacillati</taxon>
        <taxon>Mycoplasmatota</taxon>
        <taxon>Mollicutes</taxon>
        <taxon>Mycoplasmataceae</taxon>
        <taxon>Mycoplasma</taxon>
    </lineage>
</organism>